<proteinExistence type="predicted"/>
<reference evidence="2" key="1">
    <citation type="submission" date="2018-08" db="EMBL/GenBank/DDBJ databases">
        <title>HSV1 whole genome sequences from clinical isolates.</title>
        <authorList>
            <person name="Roychoudhury P."/>
            <person name="Greninger A.L."/>
            <person name="Jerome K.R."/>
            <person name="Cent A."/>
        </authorList>
    </citation>
    <scope>NUCLEOTIDE SEQUENCE</scope>
    <source>
        <strain evidence="1">2018-6056</strain>
        <strain evidence="2">2018-6057</strain>
    </source>
</reference>
<dbReference type="EMBL" id="MH813983">
    <property type="protein sequence ID" value="QBH86471.1"/>
    <property type="molecule type" value="Genomic_DNA"/>
</dbReference>
<accession>A0A481U0R8</accession>
<dbReference type="EMBL" id="MH813994">
    <property type="protein sequence ID" value="QBH87434.1"/>
    <property type="molecule type" value="Genomic_DNA"/>
</dbReference>
<protein>
    <submittedName>
        <fullName evidence="2">Uncharacterized protein</fullName>
    </submittedName>
</protein>
<evidence type="ECO:0000313" key="2">
    <source>
        <dbReference type="EMBL" id="QBH87434.1"/>
    </source>
</evidence>
<evidence type="ECO:0000313" key="1">
    <source>
        <dbReference type="EMBL" id="QBH86471.1"/>
    </source>
</evidence>
<organismHost>
    <name type="scientific">Homo sapiens</name>
    <name type="common">Human</name>
    <dbReference type="NCBI Taxonomy" id="9606"/>
</organismHost>
<name>A0A481U0R8_HHV1</name>
<organism evidence="2">
    <name type="scientific">Human herpesvirus 1</name>
    <name type="common">HHV-1</name>
    <name type="synonym">Human herpes simplex virus 1</name>
    <dbReference type="NCBI Taxonomy" id="10298"/>
    <lineage>
        <taxon>Viruses</taxon>
        <taxon>Duplodnaviria</taxon>
        <taxon>Heunggongvirae</taxon>
        <taxon>Peploviricota</taxon>
        <taxon>Herviviricetes</taxon>
        <taxon>Herpesvirales</taxon>
        <taxon>Orthoherpesviridae</taxon>
        <taxon>Alphaherpesvirinae</taxon>
        <taxon>Simplexvirus</taxon>
        <taxon>Simplexvirus humanalpha1</taxon>
    </lineage>
</organism>
<sequence>MCPSRSGPRPPARLLPLSLSIPFRPRSQPARFCPGAKTAAPR</sequence>